<keyword evidence="5" id="KW-1185">Reference proteome</keyword>
<keyword evidence="2" id="KW-1133">Transmembrane helix</keyword>
<evidence type="ECO:0008006" key="7">
    <source>
        <dbReference type="Google" id="ProtNLM"/>
    </source>
</evidence>
<dbReference type="Proteomes" id="UP000465302">
    <property type="component" value="Unassembled WGS sequence"/>
</dbReference>
<proteinExistence type="predicted"/>
<dbReference type="Proteomes" id="UP000220914">
    <property type="component" value="Unassembled WGS sequence"/>
</dbReference>
<reference evidence="3" key="3">
    <citation type="submission" date="2020-02" db="EMBL/GenBank/DDBJ databases">
        <authorList>
            <person name="Matsumoto Y."/>
            <person name="Motooka D."/>
            <person name="Nakamura S."/>
        </authorList>
    </citation>
    <scope>NUCLEOTIDE SEQUENCE</scope>
    <source>
        <strain evidence="3">JCM 6377</strain>
    </source>
</reference>
<accession>A0A2A7N812</accession>
<evidence type="ECO:0000313" key="5">
    <source>
        <dbReference type="Proteomes" id="UP000220914"/>
    </source>
</evidence>
<dbReference type="EMBL" id="BLKS01000004">
    <property type="protein sequence ID" value="GFG55709.1"/>
    <property type="molecule type" value="Genomic_DNA"/>
</dbReference>
<reference evidence="3 6" key="2">
    <citation type="journal article" date="2019" name="Emerg. Microbes Infect.">
        <title>Comprehensive subspecies identification of 175 nontuberculous mycobacteria species based on 7547 genomic profiles.</title>
        <authorList>
            <person name="Matsumoto Y."/>
            <person name="Kinjo T."/>
            <person name="Motooka D."/>
            <person name="Nabeya D."/>
            <person name="Jung N."/>
            <person name="Uechi K."/>
            <person name="Horii T."/>
            <person name="Iida T."/>
            <person name="Fujita J."/>
            <person name="Nakamura S."/>
        </authorList>
    </citation>
    <scope>NUCLEOTIDE SEQUENCE [LARGE SCALE GENOMIC DNA]</scope>
    <source>
        <strain evidence="3 6">JCM 6377</strain>
    </source>
</reference>
<feature type="region of interest" description="Disordered" evidence="1">
    <location>
        <begin position="62"/>
        <end position="86"/>
    </location>
</feature>
<protein>
    <recommendedName>
        <fullName evidence="7">Heme exporter protein D</fullName>
    </recommendedName>
</protein>
<evidence type="ECO:0000313" key="4">
    <source>
        <dbReference type="EMBL" id="PEG40232.1"/>
    </source>
</evidence>
<evidence type="ECO:0000256" key="2">
    <source>
        <dbReference type="SAM" id="Phobius"/>
    </source>
</evidence>
<reference evidence="4 5" key="1">
    <citation type="submission" date="2017-10" db="EMBL/GenBank/DDBJ databases">
        <title>The new phylogeny of genus Mycobacterium.</title>
        <authorList>
            <person name="Tortoli E."/>
            <person name="Trovato A."/>
            <person name="Cirillo D.M."/>
        </authorList>
    </citation>
    <scope>NUCLEOTIDE SEQUENCE [LARGE SCALE GENOMIC DNA]</scope>
    <source>
        <strain evidence="4 5">CCUG37673</strain>
    </source>
</reference>
<evidence type="ECO:0000313" key="6">
    <source>
        <dbReference type="Proteomes" id="UP000465302"/>
    </source>
</evidence>
<keyword evidence="2" id="KW-0812">Transmembrane</keyword>
<comment type="caution">
    <text evidence="4">The sequence shown here is derived from an EMBL/GenBank/DDBJ whole genome shotgun (WGS) entry which is preliminary data.</text>
</comment>
<sequence length="86" mass="9902">MSPGETFQAETAQFGGYAEVGVRMDWFAWIVLAALATATVVWLVRRFRAENRRIDGLLRDFDRENPRREPGSPSPARRLAGLRRRR</sequence>
<dbReference type="AlphaFoldDB" id="A0A2A7N812"/>
<name>A0A2A7N812_MYCAG</name>
<keyword evidence="2" id="KW-0472">Membrane</keyword>
<feature type="transmembrane region" description="Helical" evidence="2">
    <location>
        <begin position="26"/>
        <end position="44"/>
    </location>
</feature>
<gene>
    <name evidence="4" type="ORF">CQY20_08300</name>
    <name evidence="3" type="ORF">MAGR_71500</name>
</gene>
<evidence type="ECO:0000313" key="3">
    <source>
        <dbReference type="EMBL" id="GFG55709.1"/>
    </source>
</evidence>
<evidence type="ECO:0000256" key="1">
    <source>
        <dbReference type="SAM" id="MobiDB-lite"/>
    </source>
</evidence>
<organism evidence="4 5">
    <name type="scientific">Mycolicibacterium agri</name>
    <name type="common">Mycobacterium agri</name>
    <dbReference type="NCBI Taxonomy" id="36811"/>
    <lineage>
        <taxon>Bacteria</taxon>
        <taxon>Bacillati</taxon>
        <taxon>Actinomycetota</taxon>
        <taxon>Actinomycetes</taxon>
        <taxon>Mycobacteriales</taxon>
        <taxon>Mycobacteriaceae</taxon>
        <taxon>Mycolicibacterium</taxon>
    </lineage>
</organism>
<dbReference type="EMBL" id="PDCP01000011">
    <property type="protein sequence ID" value="PEG40232.1"/>
    <property type="molecule type" value="Genomic_DNA"/>
</dbReference>